<dbReference type="EMBL" id="GEDG01029878">
    <property type="protein sequence ID" value="JAP12263.1"/>
    <property type="molecule type" value="Transcribed_RNA"/>
</dbReference>
<protein>
    <submittedName>
        <fullName evidence="1">Putative ovule protein</fullName>
    </submittedName>
</protein>
<sequence>MLCFSSKRPNPTMTKSPAPTVKFITGDLLSGDRYLGRYTLLRAEVGRTRLTVQQVVRPPVRSPEL</sequence>
<dbReference type="AlphaFoldDB" id="A0A0V0GWW0"/>
<organism evidence="1">
    <name type="scientific">Solanum chacoense</name>
    <name type="common">Chaco potato</name>
    <dbReference type="NCBI Taxonomy" id="4108"/>
    <lineage>
        <taxon>Eukaryota</taxon>
        <taxon>Viridiplantae</taxon>
        <taxon>Streptophyta</taxon>
        <taxon>Embryophyta</taxon>
        <taxon>Tracheophyta</taxon>
        <taxon>Spermatophyta</taxon>
        <taxon>Magnoliopsida</taxon>
        <taxon>eudicotyledons</taxon>
        <taxon>Gunneridae</taxon>
        <taxon>Pentapetalae</taxon>
        <taxon>asterids</taxon>
        <taxon>lamiids</taxon>
        <taxon>Solanales</taxon>
        <taxon>Solanaceae</taxon>
        <taxon>Solanoideae</taxon>
        <taxon>Solaneae</taxon>
        <taxon>Solanum</taxon>
    </lineage>
</organism>
<proteinExistence type="predicted"/>
<reference evidence="1" key="1">
    <citation type="submission" date="2015-12" db="EMBL/GenBank/DDBJ databases">
        <title>Gene expression during late stages of embryo sac development: a critical building block for successful pollen-pistil interactions.</title>
        <authorList>
            <person name="Liu Y."/>
            <person name="Joly V."/>
            <person name="Sabar M."/>
            <person name="Matton D.P."/>
        </authorList>
    </citation>
    <scope>NUCLEOTIDE SEQUENCE</scope>
</reference>
<evidence type="ECO:0000313" key="1">
    <source>
        <dbReference type="EMBL" id="JAP12263.1"/>
    </source>
</evidence>
<name>A0A0V0GWW0_SOLCH</name>
<accession>A0A0V0GWW0</accession>